<dbReference type="SUPFAM" id="SSF158446">
    <property type="entry name" value="IVS-encoded protein-like"/>
    <property type="match status" value="1"/>
</dbReference>
<sequence>MNDADIPILKKSYDLYRTFNEYRKLVPKSDRFTIYDRSENAILDMVECLLEAGYSKSADKTSMLDRASMKLNLLRFFVRLMKETRSIDTKKYTALQAHIDEIGRMLGGWIRSQGSK</sequence>
<feature type="domain" description="bAvd-like" evidence="1">
    <location>
        <begin position="8"/>
        <end position="112"/>
    </location>
</feature>
<dbReference type="CDD" id="cd16376">
    <property type="entry name" value="Avd_like"/>
    <property type="match status" value="1"/>
</dbReference>
<name>A0A1F6CRW4_9BACT</name>
<dbReference type="Gene3D" id="1.20.1440.60">
    <property type="entry name" value="23S rRNA-intervening sequence"/>
    <property type="match status" value="1"/>
</dbReference>
<reference evidence="2 3" key="1">
    <citation type="journal article" date="2016" name="Nat. Commun.">
        <title>Thousands of microbial genomes shed light on interconnected biogeochemical processes in an aquifer system.</title>
        <authorList>
            <person name="Anantharaman K."/>
            <person name="Brown C.T."/>
            <person name="Hug L.A."/>
            <person name="Sharon I."/>
            <person name="Castelle C.J."/>
            <person name="Probst A.J."/>
            <person name="Thomas B.C."/>
            <person name="Singh A."/>
            <person name="Wilkins M.J."/>
            <person name="Karaoz U."/>
            <person name="Brodie E.L."/>
            <person name="Williams K.H."/>
            <person name="Hubbard S.S."/>
            <person name="Banfield J.F."/>
        </authorList>
    </citation>
    <scope>NUCLEOTIDE SEQUENCE [LARGE SCALE GENOMIC DNA]</scope>
</reference>
<accession>A0A1F6CRW4</accession>
<dbReference type="AlphaFoldDB" id="A0A1F6CRW4"/>
<dbReference type="NCBIfam" id="NF033474">
    <property type="entry name" value="DivGenRetAVD"/>
    <property type="match status" value="1"/>
</dbReference>
<dbReference type="Proteomes" id="UP000176445">
    <property type="component" value="Unassembled WGS sequence"/>
</dbReference>
<gene>
    <name evidence="2" type="ORF">A2704_07040</name>
</gene>
<comment type="caution">
    <text evidence="2">The sequence shown here is derived from an EMBL/GenBank/DDBJ whole genome shotgun (WGS) entry which is preliminary data.</text>
</comment>
<dbReference type="InterPro" id="IPR055360">
    <property type="entry name" value="bAvd"/>
</dbReference>
<evidence type="ECO:0000313" key="3">
    <source>
        <dbReference type="Proteomes" id="UP000176445"/>
    </source>
</evidence>
<organism evidence="2 3">
    <name type="scientific">Candidatus Kaiserbacteria bacterium RIFCSPHIGHO2_01_FULL_54_36b</name>
    <dbReference type="NCBI Taxonomy" id="1798483"/>
    <lineage>
        <taxon>Bacteria</taxon>
        <taxon>Candidatus Kaiseribacteriota</taxon>
    </lineage>
</organism>
<evidence type="ECO:0000259" key="1">
    <source>
        <dbReference type="Pfam" id="PF22296"/>
    </source>
</evidence>
<dbReference type="InterPro" id="IPR036583">
    <property type="entry name" value="23S_rRNA_IVS_sf"/>
</dbReference>
<evidence type="ECO:0000313" key="2">
    <source>
        <dbReference type="EMBL" id="OGG51751.1"/>
    </source>
</evidence>
<dbReference type="Pfam" id="PF22296">
    <property type="entry name" value="bAvd"/>
    <property type="match status" value="1"/>
</dbReference>
<proteinExistence type="predicted"/>
<dbReference type="EMBL" id="MFKW01000017">
    <property type="protein sequence ID" value="OGG51751.1"/>
    <property type="molecule type" value="Genomic_DNA"/>
</dbReference>
<protein>
    <recommendedName>
        <fullName evidence="1">bAvd-like domain-containing protein</fullName>
    </recommendedName>
</protein>